<accession>A0ABY5DNE1</accession>
<dbReference type="Proteomes" id="UP001056035">
    <property type="component" value="Chromosome"/>
</dbReference>
<dbReference type="SUPFAM" id="SSF53335">
    <property type="entry name" value="S-adenosyl-L-methionine-dependent methyltransferases"/>
    <property type="match status" value="1"/>
</dbReference>
<dbReference type="Pfam" id="PF13489">
    <property type="entry name" value="Methyltransf_23"/>
    <property type="match status" value="1"/>
</dbReference>
<dbReference type="GO" id="GO:0008168">
    <property type="term" value="F:methyltransferase activity"/>
    <property type="evidence" value="ECO:0007669"/>
    <property type="project" value="UniProtKB-KW"/>
</dbReference>
<keyword evidence="1" id="KW-0489">Methyltransferase</keyword>
<organism evidence="1 2">
    <name type="scientific">Paraconexibacter antarcticus</name>
    <dbReference type="NCBI Taxonomy" id="2949664"/>
    <lineage>
        <taxon>Bacteria</taxon>
        <taxon>Bacillati</taxon>
        <taxon>Actinomycetota</taxon>
        <taxon>Thermoleophilia</taxon>
        <taxon>Solirubrobacterales</taxon>
        <taxon>Paraconexibacteraceae</taxon>
        <taxon>Paraconexibacter</taxon>
    </lineage>
</organism>
<keyword evidence="2" id="KW-1185">Reference proteome</keyword>
<name>A0ABY5DNE1_9ACTN</name>
<keyword evidence="1" id="KW-0808">Transferase</keyword>
<reference evidence="1 2" key="1">
    <citation type="submission" date="2022-06" db="EMBL/GenBank/DDBJ databases">
        <title>Paraconexibacter antarcticus.</title>
        <authorList>
            <person name="Kim C.S."/>
        </authorList>
    </citation>
    <scope>NUCLEOTIDE SEQUENCE [LARGE SCALE GENOMIC DNA]</scope>
    <source>
        <strain evidence="1 2">02-257</strain>
    </source>
</reference>
<dbReference type="CDD" id="cd02440">
    <property type="entry name" value="AdoMet_MTases"/>
    <property type="match status" value="1"/>
</dbReference>
<dbReference type="GO" id="GO:0032259">
    <property type="term" value="P:methylation"/>
    <property type="evidence" value="ECO:0007669"/>
    <property type="project" value="UniProtKB-KW"/>
</dbReference>
<proteinExistence type="predicted"/>
<sequence>MTASPDTADLRARVAQNEGWYHTIALPGGVLTPGQVDLRTSAPKLLPDQLDGQRALDVGTFDGFWAFELERRGAQTVAIDVEALDDAQWPPLNRPKLLQQVNAWNMQLGRGFAIAHEALGSSVERVITDVYDVTPEKIGGQVDVVFAGAIMVHLRDPVRALEALLGCLKPGGTLIQMEHFSVRNTLLSPRRPTGDFQPLRSEFNWMLANLSLLKAWPWSAGLVDVERIGFMRPPSSNPMTGWYVGIRSRKPG</sequence>
<evidence type="ECO:0000313" key="2">
    <source>
        <dbReference type="Proteomes" id="UP001056035"/>
    </source>
</evidence>
<protein>
    <submittedName>
        <fullName evidence="1">Methyltransferase domain-containing protein</fullName>
    </submittedName>
</protein>
<dbReference type="EMBL" id="CP098502">
    <property type="protein sequence ID" value="UTI62698.1"/>
    <property type="molecule type" value="Genomic_DNA"/>
</dbReference>
<dbReference type="Gene3D" id="3.40.50.150">
    <property type="entry name" value="Vaccinia Virus protein VP39"/>
    <property type="match status" value="1"/>
</dbReference>
<dbReference type="InterPro" id="IPR029063">
    <property type="entry name" value="SAM-dependent_MTases_sf"/>
</dbReference>
<gene>
    <name evidence="1" type="ORF">NBH00_15165</name>
</gene>
<dbReference type="RefSeq" id="WP_254569433.1">
    <property type="nucleotide sequence ID" value="NZ_CP098502.1"/>
</dbReference>
<evidence type="ECO:0000313" key="1">
    <source>
        <dbReference type="EMBL" id="UTI62698.1"/>
    </source>
</evidence>